<protein>
    <recommendedName>
        <fullName evidence="7">Ribosome biogenesis protein slx9-like</fullName>
    </recommendedName>
</protein>
<dbReference type="Pfam" id="PF15341">
    <property type="entry name" value="SLX9"/>
    <property type="match status" value="1"/>
</dbReference>
<keyword evidence="6" id="KW-1185">Reference proteome</keyword>
<dbReference type="EMBL" id="JAXUIC010000006">
    <property type="protein sequence ID" value="KAK4583845.1"/>
    <property type="molecule type" value="Genomic_DNA"/>
</dbReference>
<dbReference type="GO" id="GO:0005730">
    <property type="term" value="C:nucleolus"/>
    <property type="evidence" value="ECO:0007669"/>
    <property type="project" value="UniProtKB-SubCell"/>
</dbReference>
<comment type="similarity">
    <text evidence="2">Belongs to the SLX9 family.</text>
</comment>
<gene>
    <name evidence="5" type="ORF">RGQ29_021819</name>
</gene>
<name>A0AAN7F1C7_QUERU</name>
<dbReference type="GO" id="GO:0000462">
    <property type="term" value="P:maturation of SSU-rRNA from tricistronic rRNA transcript (SSU-rRNA, 5.8S rRNA, LSU-rRNA)"/>
    <property type="evidence" value="ECO:0007669"/>
    <property type="project" value="InterPro"/>
</dbReference>
<dbReference type="PANTHER" id="PTHR31109:SF2">
    <property type="entry name" value="RIBOSOME BIOGENESIS PROTEIN SLX9 HOMOLOG"/>
    <property type="match status" value="1"/>
</dbReference>
<dbReference type="InterPro" id="IPR028160">
    <property type="entry name" value="Slx9-like"/>
</dbReference>
<evidence type="ECO:0000313" key="6">
    <source>
        <dbReference type="Proteomes" id="UP001324115"/>
    </source>
</evidence>
<comment type="caution">
    <text evidence="5">The sequence shown here is derived from an EMBL/GenBank/DDBJ whole genome shotgun (WGS) entry which is preliminary data.</text>
</comment>
<sequence length="159" mass="18046">MGKSRSLPESMSKADLKFEKKHQFYTKVRDTVAALSAQKATEKKKKLRSRQKKLKPYDLSSLSEFLPELKTLWQPSPAAQFKLNCKSMQKLILKEGKQLSTVLNHPAFQLDSLAAILQHLHSTQPVTDEKPKKKKNKNGRKKKKANKSKASDGPQSMVM</sequence>
<reference evidence="5 6" key="1">
    <citation type="journal article" date="2023" name="G3 (Bethesda)">
        <title>A haplotype-resolved chromosome-scale genome for Quercus rubra L. provides insights into the genetics of adaptive traits for red oak species.</title>
        <authorList>
            <person name="Kapoor B."/>
            <person name="Jenkins J."/>
            <person name="Schmutz J."/>
            <person name="Zhebentyayeva T."/>
            <person name="Kuelheim C."/>
            <person name="Coggeshall M."/>
            <person name="Heim C."/>
            <person name="Lasky J.R."/>
            <person name="Leites L."/>
            <person name="Islam-Faridi N."/>
            <person name="Romero-Severson J."/>
            <person name="DeLeo V.L."/>
            <person name="Lucas S.M."/>
            <person name="Lazic D."/>
            <person name="Gailing O."/>
            <person name="Carlson J."/>
            <person name="Staton M."/>
        </authorList>
    </citation>
    <scope>NUCLEOTIDE SEQUENCE [LARGE SCALE GENOMIC DNA]</scope>
    <source>
        <strain evidence="5">Pseudo-F2</strain>
    </source>
</reference>
<evidence type="ECO:0008006" key="7">
    <source>
        <dbReference type="Google" id="ProtNLM"/>
    </source>
</evidence>
<accession>A0AAN7F1C7</accession>
<evidence type="ECO:0000313" key="5">
    <source>
        <dbReference type="EMBL" id="KAK4583847.1"/>
    </source>
</evidence>
<dbReference type="EMBL" id="JAXUIC010000006">
    <property type="protein sequence ID" value="KAK4583848.1"/>
    <property type="molecule type" value="Genomic_DNA"/>
</dbReference>
<evidence type="ECO:0000256" key="4">
    <source>
        <dbReference type="SAM" id="MobiDB-lite"/>
    </source>
</evidence>
<evidence type="ECO:0000256" key="3">
    <source>
        <dbReference type="ARBA" id="ARBA00023242"/>
    </source>
</evidence>
<dbReference type="PANTHER" id="PTHR31109">
    <property type="entry name" value="PROTEIN FAM207A"/>
    <property type="match status" value="1"/>
</dbReference>
<dbReference type="EMBL" id="JAXUIC010000006">
    <property type="protein sequence ID" value="KAK4583846.1"/>
    <property type="molecule type" value="Genomic_DNA"/>
</dbReference>
<dbReference type="Proteomes" id="UP001324115">
    <property type="component" value="Unassembled WGS sequence"/>
</dbReference>
<dbReference type="GO" id="GO:0030686">
    <property type="term" value="C:90S preribosome"/>
    <property type="evidence" value="ECO:0007669"/>
    <property type="project" value="InterPro"/>
</dbReference>
<dbReference type="EMBL" id="JAXUIC010000006">
    <property type="protein sequence ID" value="KAK4583847.1"/>
    <property type="molecule type" value="Genomic_DNA"/>
</dbReference>
<feature type="compositionally biased region" description="Basic residues" evidence="4">
    <location>
        <begin position="132"/>
        <end position="147"/>
    </location>
</feature>
<organism evidence="5 6">
    <name type="scientific">Quercus rubra</name>
    <name type="common">Northern red oak</name>
    <name type="synonym">Quercus borealis</name>
    <dbReference type="NCBI Taxonomy" id="3512"/>
    <lineage>
        <taxon>Eukaryota</taxon>
        <taxon>Viridiplantae</taxon>
        <taxon>Streptophyta</taxon>
        <taxon>Embryophyta</taxon>
        <taxon>Tracheophyta</taxon>
        <taxon>Spermatophyta</taxon>
        <taxon>Magnoliopsida</taxon>
        <taxon>eudicotyledons</taxon>
        <taxon>Gunneridae</taxon>
        <taxon>Pentapetalae</taxon>
        <taxon>rosids</taxon>
        <taxon>fabids</taxon>
        <taxon>Fagales</taxon>
        <taxon>Fagaceae</taxon>
        <taxon>Quercus</taxon>
    </lineage>
</organism>
<dbReference type="AlphaFoldDB" id="A0AAN7F1C7"/>
<feature type="region of interest" description="Disordered" evidence="4">
    <location>
        <begin position="122"/>
        <end position="159"/>
    </location>
</feature>
<evidence type="ECO:0000256" key="1">
    <source>
        <dbReference type="ARBA" id="ARBA00004604"/>
    </source>
</evidence>
<dbReference type="GO" id="GO:0030688">
    <property type="term" value="C:preribosome, small subunit precursor"/>
    <property type="evidence" value="ECO:0007669"/>
    <property type="project" value="InterPro"/>
</dbReference>
<proteinExistence type="inferred from homology"/>
<comment type="subcellular location">
    <subcellularLocation>
        <location evidence="1">Nucleus</location>
        <location evidence="1">Nucleolus</location>
    </subcellularLocation>
</comment>
<keyword evidence="3" id="KW-0539">Nucleus</keyword>
<evidence type="ECO:0000256" key="2">
    <source>
        <dbReference type="ARBA" id="ARBA00011022"/>
    </source>
</evidence>